<feature type="transmembrane region" description="Helical" evidence="1">
    <location>
        <begin position="12"/>
        <end position="32"/>
    </location>
</feature>
<organism evidence="2">
    <name type="scientific">Anguilla anguilla</name>
    <name type="common">European freshwater eel</name>
    <name type="synonym">Muraena anguilla</name>
    <dbReference type="NCBI Taxonomy" id="7936"/>
    <lineage>
        <taxon>Eukaryota</taxon>
        <taxon>Metazoa</taxon>
        <taxon>Chordata</taxon>
        <taxon>Craniata</taxon>
        <taxon>Vertebrata</taxon>
        <taxon>Euteleostomi</taxon>
        <taxon>Actinopterygii</taxon>
        <taxon>Neopterygii</taxon>
        <taxon>Teleostei</taxon>
        <taxon>Anguilliformes</taxon>
        <taxon>Anguillidae</taxon>
        <taxon>Anguilla</taxon>
    </lineage>
</organism>
<evidence type="ECO:0000313" key="2">
    <source>
        <dbReference type="EMBL" id="JAH36747.1"/>
    </source>
</evidence>
<proteinExistence type="predicted"/>
<protein>
    <submittedName>
        <fullName evidence="2">Uncharacterized protein</fullName>
    </submittedName>
</protein>
<accession>A0A0E9S6D9</accession>
<dbReference type="AlphaFoldDB" id="A0A0E9S6D9"/>
<dbReference type="EMBL" id="GBXM01071830">
    <property type="protein sequence ID" value="JAH36747.1"/>
    <property type="molecule type" value="Transcribed_RNA"/>
</dbReference>
<name>A0A0E9S6D9_ANGAN</name>
<sequence>MPRWIQNIKWMLNLTVEPGALFIYLFVLNSWMKRKSSKK</sequence>
<keyword evidence="1" id="KW-0472">Membrane</keyword>
<reference evidence="2" key="2">
    <citation type="journal article" date="2015" name="Fish Shellfish Immunol.">
        <title>Early steps in the European eel (Anguilla anguilla)-Vibrio vulnificus interaction in the gills: Role of the RtxA13 toxin.</title>
        <authorList>
            <person name="Callol A."/>
            <person name="Pajuelo D."/>
            <person name="Ebbesson L."/>
            <person name="Teles M."/>
            <person name="MacKenzie S."/>
            <person name="Amaro C."/>
        </authorList>
    </citation>
    <scope>NUCLEOTIDE SEQUENCE</scope>
</reference>
<keyword evidence="1" id="KW-0812">Transmembrane</keyword>
<evidence type="ECO:0000256" key="1">
    <source>
        <dbReference type="SAM" id="Phobius"/>
    </source>
</evidence>
<keyword evidence="1" id="KW-1133">Transmembrane helix</keyword>
<reference evidence="2" key="1">
    <citation type="submission" date="2014-11" db="EMBL/GenBank/DDBJ databases">
        <authorList>
            <person name="Amaro Gonzalez C."/>
        </authorList>
    </citation>
    <scope>NUCLEOTIDE SEQUENCE</scope>
</reference>